<protein>
    <submittedName>
        <fullName evidence="1">Zn-dependent dipeptidase</fullName>
    </submittedName>
</protein>
<dbReference type="GO" id="GO:0070573">
    <property type="term" value="F:metallodipeptidase activity"/>
    <property type="evidence" value="ECO:0007669"/>
    <property type="project" value="InterPro"/>
</dbReference>
<dbReference type="PANTHER" id="PTHR10443:SF12">
    <property type="entry name" value="DIPEPTIDASE"/>
    <property type="match status" value="1"/>
</dbReference>
<keyword evidence="2" id="KW-1185">Reference proteome</keyword>
<dbReference type="PROSITE" id="PS51365">
    <property type="entry name" value="RENAL_DIPEPTIDASE_2"/>
    <property type="match status" value="1"/>
</dbReference>
<dbReference type="PANTHER" id="PTHR10443">
    <property type="entry name" value="MICROSOMAL DIPEPTIDASE"/>
    <property type="match status" value="1"/>
</dbReference>
<dbReference type="InterPro" id="IPR008257">
    <property type="entry name" value="Pept_M19"/>
</dbReference>
<proteinExistence type="predicted"/>
<organism evidence="1 2">
    <name type="scientific">Acaryochloris marina (strain MBIC 11017)</name>
    <dbReference type="NCBI Taxonomy" id="329726"/>
    <lineage>
        <taxon>Bacteria</taxon>
        <taxon>Bacillati</taxon>
        <taxon>Cyanobacteriota</taxon>
        <taxon>Cyanophyceae</taxon>
        <taxon>Acaryochloridales</taxon>
        <taxon>Acaryochloridaceae</taxon>
        <taxon>Acaryochloris</taxon>
    </lineage>
</organism>
<accession>B0CD24</accession>
<dbReference type="OrthoDB" id="9804920at2"/>
<name>B0CD24_ACAM1</name>
<dbReference type="AlphaFoldDB" id="B0CD24"/>
<dbReference type="eggNOG" id="COG2355">
    <property type="taxonomic scope" value="Bacteria"/>
</dbReference>
<sequence>MSKGKRASRWRKRRWGILGVIGLAIIAVSLVFAQLPILMDKRFNPVVQRPPYPVVDSVSQIHQELWIADLHADSLLWNRDLSQKHPYGHVDLPRLQDANVALQVLTVVTKVPTDLKLENNDHRSDDILKLALIQRWPLSTWNSLLQRALYQAEKLHKLAESQRQFRLINNQADLKSFLQARKRQPQLTASLLGLEGAHALQGRLENVDRLYEAGFRMLGLAHFFDTEVGGSAHGLQKGGLTRFGRQVIAKAQDLHLLIDLAHSSAPVIDEVVALSTQPVVVSHTGVKGTCDNTRNLTDQQIKAIAKTGGVIGIGYWPTAICGNDAASIAKAIRYVVDLVGVDYVGLGSDFDGAVRSPFDVTGLPLITEALQAEGFNTEEMSKIMGLNLLRVLELVLPE</sequence>
<dbReference type="RefSeq" id="WP_012161215.1">
    <property type="nucleotide sequence ID" value="NC_009925.1"/>
</dbReference>
<dbReference type="KEGG" id="amr:AM1_0565"/>
<dbReference type="STRING" id="329726.AM1_0565"/>
<evidence type="ECO:0000313" key="2">
    <source>
        <dbReference type="Proteomes" id="UP000000268"/>
    </source>
</evidence>
<dbReference type="GO" id="GO:0006508">
    <property type="term" value="P:proteolysis"/>
    <property type="evidence" value="ECO:0007669"/>
    <property type="project" value="InterPro"/>
</dbReference>
<dbReference type="Proteomes" id="UP000000268">
    <property type="component" value="Chromosome"/>
</dbReference>
<dbReference type="SUPFAM" id="SSF51556">
    <property type="entry name" value="Metallo-dependent hydrolases"/>
    <property type="match status" value="1"/>
</dbReference>
<evidence type="ECO:0000313" key="1">
    <source>
        <dbReference type="EMBL" id="ABW25615.1"/>
    </source>
</evidence>
<gene>
    <name evidence="1" type="ordered locus">AM1_0565</name>
</gene>
<dbReference type="Pfam" id="PF01244">
    <property type="entry name" value="Peptidase_M19"/>
    <property type="match status" value="1"/>
</dbReference>
<dbReference type="EMBL" id="CP000828">
    <property type="protein sequence ID" value="ABW25615.1"/>
    <property type="molecule type" value="Genomic_DNA"/>
</dbReference>
<dbReference type="InterPro" id="IPR032466">
    <property type="entry name" value="Metal_Hydrolase"/>
</dbReference>
<reference evidence="1 2" key="1">
    <citation type="journal article" date="2008" name="Proc. Natl. Acad. Sci. U.S.A.">
        <title>Niche adaptation and genome expansion in the chlorophyll d-producing cyanobacterium Acaryochloris marina.</title>
        <authorList>
            <person name="Swingley W.D."/>
            <person name="Chen M."/>
            <person name="Cheung P.C."/>
            <person name="Conrad A.L."/>
            <person name="Dejesa L.C."/>
            <person name="Hao J."/>
            <person name="Honchak B.M."/>
            <person name="Karbach L.E."/>
            <person name="Kurdoglu A."/>
            <person name="Lahiri S."/>
            <person name="Mastrian S.D."/>
            <person name="Miyashita H."/>
            <person name="Page L."/>
            <person name="Ramakrishna P."/>
            <person name="Satoh S."/>
            <person name="Sattley W.M."/>
            <person name="Shimada Y."/>
            <person name="Taylor H.L."/>
            <person name="Tomo T."/>
            <person name="Tsuchiya T."/>
            <person name="Wang Z.T."/>
            <person name="Raymond J."/>
            <person name="Mimuro M."/>
            <person name="Blankenship R.E."/>
            <person name="Touchman J.W."/>
        </authorList>
    </citation>
    <scope>NUCLEOTIDE SEQUENCE [LARGE SCALE GENOMIC DNA]</scope>
    <source>
        <strain evidence="2">MBIC 11017</strain>
    </source>
</reference>
<dbReference type="HOGENOM" id="CLU_031404_2_1_3"/>
<dbReference type="Gene3D" id="3.20.20.140">
    <property type="entry name" value="Metal-dependent hydrolases"/>
    <property type="match status" value="1"/>
</dbReference>
<dbReference type="CDD" id="cd01301">
    <property type="entry name" value="rDP_like"/>
    <property type="match status" value="1"/>
</dbReference>